<keyword evidence="4" id="KW-0812">Transmembrane</keyword>
<organism evidence="6 7">
    <name type="scientific">Subsaximicrobium wynnwilliamsii</name>
    <dbReference type="NCBI Taxonomy" id="291179"/>
    <lineage>
        <taxon>Bacteria</taxon>
        <taxon>Pseudomonadati</taxon>
        <taxon>Bacteroidota</taxon>
        <taxon>Flavobacteriia</taxon>
        <taxon>Flavobacteriales</taxon>
        <taxon>Flavobacteriaceae</taxon>
        <taxon>Subsaximicrobium</taxon>
    </lineage>
</organism>
<evidence type="ECO:0000313" key="6">
    <source>
        <dbReference type="EMBL" id="TXD89447.1"/>
    </source>
</evidence>
<evidence type="ECO:0000313" key="7">
    <source>
        <dbReference type="Proteomes" id="UP000321578"/>
    </source>
</evidence>
<evidence type="ECO:0000256" key="3">
    <source>
        <dbReference type="ARBA" id="ARBA00022679"/>
    </source>
</evidence>
<feature type="transmembrane region" description="Helical" evidence="4">
    <location>
        <begin position="344"/>
        <end position="367"/>
    </location>
</feature>
<dbReference type="Pfam" id="PF00535">
    <property type="entry name" value="Glycos_transf_2"/>
    <property type="match status" value="1"/>
</dbReference>
<dbReference type="InterPro" id="IPR029044">
    <property type="entry name" value="Nucleotide-diphossugar_trans"/>
</dbReference>
<keyword evidence="7" id="KW-1185">Reference proteome</keyword>
<dbReference type="Gene3D" id="3.90.550.10">
    <property type="entry name" value="Spore Coat Polysaccharide Biosynthesis Protein SpsA, Chain A"/>
    <property type="match status" value="1"/>
</dbReference>
<proteinExistence type="inferred from homology"/>
<feature type="domain" description="Glycosyltransferase 2-like" evidence="5">
    <location>
        <begin position="42"/>
        <end position="210"/>
    </location>
</feature>
<dbReference type="EMBL" id="VORO01000007">
    <property type="protein sequence ID" value="TXD89447.1"/>
    <property type="molecule type" value="Genomic_DNA"/>
</dbReference>
<name>A0A5C6ZLC7_9FLAO</name>
<evidence type="ECO:0000256" key="4">
    <source>
        <dbReference type="SAM" id="Phobius"/>
    </source>
</evidence>
<dbReference type="RefSeq" id="WP_147086200.1">
    <property type="nucleotide sequence ID" value="NZ_VORM01000006.1"/>
</dbReference>
<accession>A0A5C6ZLC7</accession>
<keyword evidence="3 6" id="KW-0808">Transferase</keyword>
<protein>
    <submittedName>
        <fullName evidence="6">Glycosyltransferase</fullName>
    </submittedName>
</protein>
<keyword evidence="4" id="KW-1133">Transmembrane helix</keyword>
<evidence type="ECO:0000256" key="1">
    <source>
        <dbReference type="ARBA" id="ARBA00006739"/>
    </source>
</evidence>
<reference evidence="6 7" key="1">
    <citation type="submission" date="2019-08" db="EMBL/GenBank/DDBJ databases">
        <title>Genomes of Subsaximicrobium wynnwilliamsii strains.</title>
        <authorList>
            <person name="Bowman J.P."/>
        </authorList>
    </citation>
    <scope>NUCLEOTIDE SEQUENCE [LARGE SCALE GENOMIC DNA]</scope>
    <source>
        <strain evidence="6 7">2-80-2</strain>
    </source>
</reference>
<dbReference type="PANTHER" id="PTHR43630:SF1">
    <property type="entry name" value="POLY-BETA-1,6-N-ACETYL-D-GLUCOSAMINE SYNTHASE"/>
    <property type="match status" value="1"/>
</dbReference>
<dbReference type="SUPFAM" id="SSF53448">
    <property type="entry name" value="Nucleotide-diphospho-sugar transferases"/>
    <property type="match status" value="1"/>
</dbReference>
<dbReference type="InterPro" id="IPR001173">
    <property type="entry name" value="Glyco_trans_2-like"/>
</dbReference>
<evidence type="ECO:0000256" key="2">
    <source>
        <dbReference type="ARBA" id="ARBA00022676"/>
    </source>
</evidence>
<dbReference type="CDD" id="cd04192">
    <property type="entry name" value="GT_2_like_e"/>
    <property type="match status" value="1"/>
</dbReference>
<feature type="transmembrane region" description="Helical" evidence="4">
    <location>
        <begin position="312"/>
        <end position="332"/>
    </location>
</feature>
<feature type="transmembrane region" description="Helical" evidence="4">
    <location>
        <begin position="284"/>
        <end position="305"/>
    </location>
</feature>
<sequence>MLLIIILIITLLYVALIGSFVIGFDRVEIFKLTDKTPKTGFTIVIPFRNEAQHLPILLKSLLKLRYTKQLFEIILVDDDSSDASVAIIEKQLPRFKNVSITILKNTRKTDAPKKDAITEAIINAKHDWIVTTDADCQVPIFWLNCLDAFIQQRDSNCIVLPVAYVAQNSLLSRFQILDMLSLQASTIGGFGINKPFMCNGANLAYRKTAYHEVEGFEGNSHIASGDDVFLLEKMLKKAAHKVNYLRSSKAIVLTKSQQSLRHLISQRVRWAAKTSNYKNKFGKITGIIVLLMNALLLVFPFLLLLGIISLKLFIYILIIKFCLDFLLLFKSARFFEQESALSSYMWSCFIYPFFSVYVAILSVFNGYNWKGRAYLK</sequence>
<keyword evidence="4" id="KW-0472">Membrane</keyword>
<dbReference type="AlphaFoldDB" id="A0A5C6ZLC7"/>
<dbReference type="GO" id="GO:0016757">
    <property type="term" value="F:glycosyltransferase activity"/>
    <property type="evidence" value="ECO:0007669"/>
    <property type="project" value="UniProtKB-KW"/>
</dbReference>
<keyword evidence="2" id="KW-0328">Glycosyltransferase</keyword>
<comment type="similarity">
    <text evidence="1">Belongs to the glycosyltransferase 2 family.</text>
</comment>
<gene>
    <name evidence="6" type="ORF">ESY86_08680</name>
</gene>
<dbReference type="OrthoDB" id="9805625at2"/>
<comment type="caution">
    <text evidence="6">The sequence shown here is derived from an EMBL/GenBank/DDBJ whole genome shotgun (WGS) entry which is preliminary data.</text>
</comment>
<evidence type="ECO:0000259" key="5">
    <source>
        <dbReference type="Pfam" id="PF00535"/>
    </source>
</evidence>
<dbReference type="Proteomes" id="UP000321578">
    <property type="component" value="Unassembled WGS sequence"/>
</dbReference>
<dbReference type="PANTHER" id="PTHR43630">
    <property type="entry name" value="POLY-BETA-1,6-N-ACETYL-D-GLUCOSAMINE SYNTHASE"/>
    <property type="match status" value="1"/>
</dbReference>